<sequence length="159" mass="17615">MSPSSVTEILVDDIVASVNAVVPLLGELHDSLCPPFVQAISNTAVSLVHALQNVKRNKEQCCQLTENIHGIIYAILNLHLQSEPPGCVSPAIMDHIGQFKETLHKILTFVQAQQDNSKLKHFFQQSQMSALLKDCRSGLQLALDNFAVRPRVSQYIQET</sequence>
<organism evidence="2 3">
    <name type="scientific">Mycena sanguinolenta</name>
    <dbReference type="NCBI Taxonomy" id="230812"/>
    <lineage>
        <taxon>Eukaryota</taxon>
        <taxon>Fungi</taxon>
        <taxon>Dikarya</taxon>
        <taxon>Basidiomycota</taxon>
        <taxon>Agaricomycotina</taxon>
        <taxon>Agaricomycetes</taxon>
        <taxon>Agaricomycetidae</taxon>
        <taxon>Agaricales</taxon>
        <taxon>Marasmiineae</taxon>
        <taxon>Mycenaceae</taxon>
        <taxon>Mycena</taxon>
    </lineage>
</organism>
<comment type="caution">
    <text evidence="2">The sequence shown here is derived from an EMBL/GenBank/DDBJ whole genome shotgun (WGS) entry which is preliminary data.</text>
</comment>
<dbReference type="InterPro" id="IPR054000">
    <property type="entry name" value="MLKL_N"/>
</dbReference>
<dbReference type="AlphaFoldDB" id="A0A8H7D0D9"/>
<proteinExistence type="predicted"/>
<evidence type="ECO:0000313" key="3">
    <source>
        <dbReference type="Proteomes" id="UP000623467"/>
    </source>
</evidence>
<protein>
    <submittedName>
        <fullName evidence="2">ATPase-AAA-core domain-containing protein</fullName>
    </submittedName>
</protein>
<dbReference type="OrthoDB" id="3022330at2759"/>
<dbReference type="Pfam" id="PF22215">
    <property type="entry name" value="MLKL_N"/>
    <property type="match status" value="1"/>
</dbReference>
<accession>A0A8H7D0D9</accession>
<reference evidence="2" key="1">
    <citation type="submission" date="2020-05" db="EMBL/GenBank/DDBJ databases">
        <title>Mycena genomes resolve the evolution of fungal bioluminescence.</title>
        <authorList>
            <person name="Tsai I.J."/>
        </authorList>
    </citation>
    <scope>NUCLEOTIDE SEQUENCE</scope>
    <source>
        <strain evidence="2">160909Yilan</strain>
    </source>
</reference>
<dbReference type="GO" id="GO:0007166">
    <property type="term" value="P:cell surface receptor signaling pathway"/>
    <property type="evidence" value="ECO:0007669"/>
    <property type="project" value="InterPro"/>
</dbReference>
<keyword evidence="3" id="KW-1185">Reference proteome</keyword>
<dbReference type="InterPro" id="IPR059179">
    <property type="entry name" value="MLKL-like_MCAfunc"/>
</dbReference>
<feature type="domain" description="Mixed lineage kinase" evidence="1">
    <location>
        <begin position="46"/>
        <end position="144"/>
    </location>
</feature>
<evidence type="ECO:0000259" key="1">
    <source>
        <dbReference type="Pfam" id="PF22215"/>
    </source>
</evidence>
<gene>
    <name evidence="2" type="ORF">MSAN_01368000</name>
</gene>
<evidence type="ECO:0000313" key="2">
    <source>
        <dbReference type="EMBL" id="KAF7354551.1"/>
    </source>
</evidence>
<name>A0A8H7D0D9_9AGAR</name>
<dbReference type="InterPro" id="IPR036537">
    <property type="entry name" value="Adaptor_Cbl_N_dom_sf"/>
</dbReference>
<dbReference type="Gene3D" id="1.20.930.20">
    <property type="entry name" value="Adaptor protein Cbl, N-terminal domain"/>
    <property type="match status" value="1"/>
</dbReference>
<dbReference type="CDD" id="cd21037">
    <property type="entry name" value="MLKL_NTD"/>
    <property type="match status" value="1"/>
</dbReference>
<dbReference type="Proteomes" id="UP000623467">
    <property type="component" value="Unassembled WGS sequence"/>
</dbReference>
<dbReference type="EMBL" id="JACAZH010000011">
    <property type="protein sequence ID" value="KAF7354551.1"/>
    <property type="molecule type" value="Genomic_DNA"/>
</dbReference>